<evidence type="ECO:0000256" key="1">
    <source>
        <dbReference type="SAM" id="SignalP"/>
    </source>
</evidence>
<dbReference type="EMBL" id="UZAH01007841">
    <property type="protein sequence ID" value="VDO33337.1"/>
    <property type="molecule type" value="Genomic_DNA"/>
</dbReference>
<accession>A0A3P7VE64</accession>
<keyword evidence="3" id="KW-1185">Reference proteome</keyword>
<gene>
    <name evidence="2" type="ORF">HPBE_LOCUS3304</name>
</gene>
<sequence>MCIWVILHLHQSCFNFLVIQVANLSFFRAEPTVSTYRPFEKQRRRDYEGQFDPASLMAFISTASYPSVIDISHGFTTNLIFRQPRKVAVLVASASFNNASYIGLAVRKDPRKAVVFTFMNRELDVVGSVMEQFGLESDAKPQLLLLDKMQVHHRSLEPNTSSDEIWEWIQTRDEESASTLR</sequence>
<name>A0A183FAW1_HELPZ</name>
<feature type="chain" id="PRO_5044551323" evidence="1">
    <location>
        <begin position="30"/>
        <end position="181"/>
    </location>
</feature>
<dbReference type="Pfam" id="PF13848">
    <property type="entry name" value="Thioredoxin_6"/>
    <property type="match status" value="1"/>
</dbReference>
<dbReference type="OrthoDB" id="5845077at2759"/>
<protein>
    <submittedName>
        <fullName evidence="4">Flavin_Reduct domain-containing protein</fullName>
    </submittedName>
</protein>
<reference evidence="4" key="2">
    <citation type="submission" date="2019-09" db="UniProtKB">
        <authorList>
            <consortium name="WormBaseParasite"/>
        </authorList>
    </citation>
    <scope>IDENTIFICATION</scope>
</reference>
<proteinExistence type="predicted"/>
<evidence type="ECO:0000313" key="3">
    <source>
        <dbReference type="Proteomes" id="UP000050761"/>
    </source>
</evidence>
<dbReference type="WBParaSite" id="HPBE_0000330301-mRNA-1">
    <property type="protein sequence ID" value="HPBE_0000330301-mRNA-1"/>
    <property type="gene ID" value="HPBE_0000330301"/>
</dbReference>
<keyword evidence="1" id="KW-0732">Signal</keyword>
<accession>A0A183FAW1</accession>
<evidence type="ECO:0000313" key="4">
    <source>
        <dbReference type="WBParaSite" id="HPBE_0000330301-mRNA-1"/>
    </source>
</evidence>
<dbReference type="AlphaFoldDB" id="A0A183FAW1"/>
<dbReference type="Gene3D" id="3.40.30.10">
    <property type="entry name" value="Glutaredoxin"/>
    <property type="match status" value="1"/>
</dbReference>
<reference evidence="2 3" key="1">
    <citation type="submission" date="2018-11" db="EMBL/GenBank/DDBJ databases">
        <authorList>
            <consortium name="Pathogen Informatics"/>
        </authorList>
    </citation>
    <scope>NUCLEOTIDE SEQUENCE [LARGE SCALE GENOMIC DNA]</scope>
</reference>
<dbReference type="Proteomes" id="UP000050761">
    <property type="component" value="Unassembled WGS sequence"/>
</dbReference>
<evidence type="ECO:0000313" key="2">
    <source>
        <dbReference type="EMBL" id="VDO33337.1"/>
    </source>
</evidence>
<feature type="signal peptide" evidence="1">
    <location>
        <begin position="1"/>
        <end position="29"/>
    </location>
</feature>
<organism evidence="3 4">
    <name type="scientific">Heligmosomoides polygyrus</name>
    <name type="common">Parasitic roundworm</name>
    <dbReference type="NCBI Taxonomy" id="6339"/>
    <lineage>
        <taxon>Eukaryota</taxon>
        <taxon>Metazoa</taxon>
        <taxon>Ecdysozoa</taxon>
        <taxon>Nematoda</taxon>
        <taxon>Chromadorea</taxon>
        <taxon>Rhabditida</taxon>
        <taxon>Rhabditina</taxon>
        <taxon>Rhabditomorpha</taxon>
        <taxon>Strongyloidea</taxon>
        <taxon>Heligmosomidae</taxon>
        <taxon>Heligmosomoides</taxon>
    </lineage>
</organism>